<feature type="domain" description="Aldehyde dehydrogenase" evidence="8">
    <location>
        <begin position="188"/>
        <end position="268"/>
    </location>
</feature>
<dbReference type="SUPFAM" id="SSF51735">
    <property type="entry name" value="NAD(P)-binding Rossmann-fold domains"/>
    <property type="match status" value="1"/>
</dbReference>
<comment type="cofactor">
    <cofactor evidence="1">
        <name>Zn(2+)</name>
        <dbReference type="ChEBI" id="CHEBI:29105"/>
    </cofactor>
</comment>
<dbReference type="InterPro" id="IPR016161">
    <property type="entry name" value="Ald_DH/histidinol_DH"/>
</dbReference>
<dbReference type="GeneID" id="27705142"/>
<keyword evidence="4" id="KW-0560">Oxidoreductase</keyword>
<dbReference type="Gene3D" id="3.40.50.720">
    <property type="entry name" value="NAD(P)-binding Rossmann-like Domain"/>
    <property type="match status" value="1"/>
</dbReference>
<name>A0A0D2H1H9_CLAB1</name>
<feature type="region of interest" description="Disordered" evidence="6">
    <location>
        <begin position="317"/>
        <end position="341"/>
    </location>
</feature>
<dbReference type="Proteomes" id="UP000053789">
    <property type="component" value="Unassembled WGS sequence"/>
</dbReference>
<feature type="region of interest" description="Disordered" evidence="6">
    <location>
        <begin position="160"/>
        <end position="185"/>
    </location>
</feature>
<keyword evidence="3" id="KW-0862">Zinc</keyword>
<dbReference type="OrthoDB" id="10549177at2759"/>
<evidence type="ECO:0000313" key="9">
    <source>
        <dbReference type="EMBL" id="KIW87103.1"/>
    </source>
</evidence>
<dbReference type="HOGENOM" id="CLU_813808_0_0_1"/>
<dbReference type="GO" id="GO:0005737">
    <property type="term" value="C:cytoplasm"/>
    <property type="evidence" value="ECO:0007669"/>
    <property type="project" value="TreeGrafter"/>
</dbReference>
<dbReference type="RefSeq" id="XP_016613772.1">
    <property type="nucleotide sequence ID" value="XM_016769920.1"/>
</dbReference>
<keyword evidence="10" id="KW-1185">Reference proteome</keyword>
<evidence type="ECO:0000256" key="4">
    <source>
        <dbReference type="ARBA" id="ARBA00023002"/>
    </source>
</evidence>
<keyword evidence="2" id="KW-0479">Metal-binding</keyword>
<evidence type="ECO:0000313" key="10">
    <source>
        <dbReference type="Proteomes" id="UP000053789"/>
    </source>
</evidence>
<evidence type="ECO:0000256" key="1">
    <source>
        <dbReference type="ARBA" id="ARBA00001947"/>
    </source>
</evidence>
<dbReference type="VEuPathDB" id="FungiDB:Z519_12214"/>
<dbReference type="GO" id="GO:0046872">
    <property type="term" value="F:metal ion binding"/>
    <property type="evidence" value="ECO:0007669"/>
    <property type="project" value="UniProtKB-KW"/>
</dbReference>
<dbReference type="InterPro" id="IPR036291">
    <property type="entry name" value="NAD(P)-bd_dom_sf"/>
</dbReference>
<gene>
    <name evidence="9" type="ORF">Z519_12214</name>
</gene>
<evidence type="ECO:0000259" key="8">
    <source>
        <dbReference type="Pfam" id="PF00171"/>
    </source>
</evidence>
<dbReference type="PANTHER" id="PTHR42940">
    <property type="entry name" value="ALCOHOL DEHYDROGENASE 1-RELATED"/>
    <property type="match status" value="1"/>
</dbReference>
<dbReference type="PANTHER" id="PTHR42940:SF3">
    <property type="entry name" value="ALCOHOL DEHYDROGENASE 1-RELATED"/>
    <property type="match status" value="1"/>
</dbReference>
<feature type="compositionally biased region" description="Basic and acidic residues" evidence="6">
    <location>
        <begin position="327"/>
        <end position="341"/>
    </location>
</feature>
<evidence type="ECO:0008006" key="11">
    <source>
        <dbReference type="Google" id="ProtNLM"/>
    </source>
</evidence>
<accession>A0A0D2H1H9</accession>
<dbReference type="EMBL" id="KN847006">
    <property type="protein sequence ID" value="KIW87103.1"/>
    <property type="molecule type" value="Genomic_DNA"/>
</dbReference>
<dbReference type="InterPro" id="IPR015590">
    <property type="entry name" value="Aldehyde_DH_dom"/>
</dbReference>
<evidence type="ECO:0000256" key="5">
    <source>
        <dbReference type="ARBA" id="ARBA00023027"/>
    </source>
</evidence>
<organism evidence="9 10">
    <name type="scientific">Cladophialophora bantiana (strain ATCC 10958 / CBS 173.52 / CDC B-1940 / NIH 8579)</name>
    <name type="common">Xylohypha bantiana</name>
    <dbReference type="NCBI Taxonomy" id="1442370"/>
    <lineage>
        <taxon>Eukaryota</taxon>
        <taxon>Fungi</taxon>
        <taxon>Dikarya</taxon>
        <taxon>Ascomycota</taxon>
        <taxon>Pezizomycotina</taxon>
        <taxon>Eurotiomycetes</taxon>
        <taxon>Chaetothyriomycetidae</taxon>
        <taxon>Chaetothyriales</taxon>
        <taxon>Herpotrichiellaceae</taxon>
        <taxon>Cladophialophora</taxon>
    </lineage>
</organism>
<dbReference type="SUPFAM" id="SSF53720">
    <property type="entry name" value="ALDH-like"/>
    <property type="match status" value="1"/>
</dbReference>
<dbReference type="InterPro" id="IPR013149">
    <property type="entry name" value="ADH-like_C"/>
</dbReference>
<dbReference type="InterPro" id="IPR016162">
    <property type="entry name" value="Ald_DH_N"/>
</dbReference>
<reference evidence="9" key="1">
    <citation type="submission" date="2015-01" db="EMBL/GenBank/DDBJ databases">
        <title>The Genome Sequence of Cladophialophora bantiana CBS 173.52.</title>
        <authorList>
            <consortium name="The Broad Institute Genomics Platform"/>
            <person name="Cuomo C."/>
            <person name="de Hoog S."/>
            <person name="Gorbushina A."/>
            <person name="Stielow B."/>
            <person name="Teixiera M."/>
            <person name="Abouelleil A."/>
            <person name="Chapman S.B."/>
            <person name="Priest M."/>
            <person name="Young S.K."/>
            <person name="Wortman J."/>
            <person name="Nusbaum C."/>
            <person name="Birren B."/>
        </authorList>
    </citation>
    <scope>NUCLEOTIDE SEQUENCE [LARGE SCALE GENOMIC DNA]</scope>
    <source>
        <strain evidence="9">CBS 173.52</strain>
    </source>
</reference>
<dbReference type="GO" id="GO:0004022">
    <property type="term" value="F:alcohol dehydrogenase (NAD+) activity"/>
    <property type="evidence" value="ECO:0007669"/>
    <property type="project" value="TreeGrafter"/>
</dbReference>
<dbReference type="Gene3D" id="3.40.605.10">
    <property type="entry name" value="Aldehyde Dehydrogenase, Chain A, domain 1"/>
    <property type="match status" value="1"/>
</dbReference>
<dbReference type="Pfam" id="PF00171">
    <property type="entry name" value="Aldedh"/>
    <property type="match status" value="1"/>
</dbReference>
<evidence type="ECO:0000256" key="3">
    <source>
        <dbReference type="ARBA" id="ARBA00022833"/>
    </source>
</evidence>
<dbReference type="Pfam" id="PF00107">
    <property type="entry name" value="ADH_zinc_N"/>
    <property type="match status" value="1"/>
</dbReference>
<evidence type="ECO:0000259" key="7">
    <source>
        <dbReference type="Pfam" id="PF00107"/>
    </source>
</evidence>
<dbReference type="AlphaFoldDB" id="A0A0D2H1H9"/>
<keyword evidence="5" id="KW-0520">NAD</keyword>
<evidence type="ECO:0000256" key="6">
    <source>
        <dbReference type="SAM" id="MobiDB-lite"/>
    </source>
</evidence>
<feature type="domain" description="Alcohol dehydrogenase-like C-terminal" evidence="7">
    <location>
        <begin position="11"/>
        <end position="122"/>
    </location>
</feature>
<evidence type="ECO:0000256" key="2">
    <source>
        <dbReference type="ARBA" id="ARBA00022723"/>
    </source>
</evidence>
<sequence>MWIVFLGADGGLGHIVVQYVPKTTGMRMTGFDGGDNKAGLVKSLGADAFFDFSKGKDILAQAMELTTHGAHSVLCFAATKQTYASAPEYVYVGGAVIIVELLKDTTAVPGAPPIIFTAKRLKRVSPKDVEINVTGTPNDVEEASDFAVRGHWCIAYRLKEPSPTQQKQRPPGPQSHRRIVSSSTESMNSKKFDIINPATEKLAAIIYIADVDDVDIAVKVAKVAVTAWTESGALAPVGYLFRLADALNKHADELDYLDAICMGKPIGNFEQKHPLSVLVIGHLCQEIDLPKGMLNILSEIGRPCYEALAKDRVSRVQMSNQPPPDQMSRDVHKVIPNRAEQ</sequence>
<proteinExistence type="predicted"/>
<protein>
    <recommendedName>
        <fullName evidence="11">Alcohol dehydrogenase-like C-terminal domain-containing protein</fullName>
    </recommendedName>
</protein>